<dbReference type="Pfam" id="PF18202">
    <property type="entry name" value="TQ"/>
    <property type="match status" value="6"/>
</dbReference>
<dbReference type="RefSeq" id="WP_125129185.1">
    <property type="nucleotide sequence ID" value="NZ_RHJS01000002.1"/>
</dbReference>
<feature type="domain" description="SpaA-like prealbumin fold" evidence="7">
    <location>
        <begin position="437"/>
        <end position="534"/>
    </location>
</feature>
<feature type="signal peptide" evidence="6">
    <location>
        <begin position="1"/>
        <end position="35"/>
    </location>
</feature>
<proteinExistence type="inferred from homology"/>
<evidence type="ECO:0000259" key="8">
    <source>
        <dbReference type="Pfam" id="PF18202"/>
    </source>
</evidence>
<accession>A0A426DMP1</accession>
<dbReference type="InterPro" id="IPR013783">
    <property type="entry name" value="Ig-like_fold"/>
</dbReference>
<evidence type="ECO:0000313" key="10">
    <source>
        <dbReference type="EMBL" id="RRK34013.1"/>
    </source>
</evidence>
<feature type="domain" description="T-Q ester bond containing" evidence="8">
    <location>
        <begin position="1032"/>
        <end position="1151"/>
    </location>
</feature>
<feature type="domain" description="T-Q ester bond containing" evidence="8">
    <location>
        <begin position="791"/>
        <end position="908"/>
    </location>
</feature>
<comment type="similarity">
    <text evidence="1">Belongs to the serine-aspartate repeat-containing protein (SDr) family.</text>
</comment>
<dbReference type="NCBIfam" id="NF033903">
    <property type="entry name" value="VaFE_rpt"/>
    <property type="match status" value="6"/>
</dbReference>
<evidence type="ECO:0000259" key="7">
    <source>
        <dbReference type="Pfam" id="PF17802"/>
    </source>
</evidence>
<protein>
    <submittedName>
        <fullName evidence="10">Cell wall anchor protein</fullName>
    </submittedName>
</protein>
<evidence type="ECO:0000256" key="2">
    <source>
        <dbReference type="ARBA" id="ARBA00022525"/>
    </source>
</evidence>
<dbReference type="Gene3D" id="2.60.40.3930">
    <property type="match status" value="6"/>
</dbReference>
<feature type="domain" description="SpaA-like prealbumin fold" evidence="7">
    <location>
        <begin position="212"/>
        <end position="285"/>
    </location>
</feature>
<comment type="caution">
    <text evidence="10">The sequence shown here is derived from an EMBL/GenBank/DDBJ whole genome shotgun (WGS) entry which is preliminary data.</text>
</comment>
<evidence type="ECO:0000313" key="11">
    <source>
        <dbReference type="Proteomes" id="UP000274920"/>
    </source>
</evidence>
<feature type="domain" description="Thioester" evidence="9">
    <location>
        <begin position="40"/>
        <end position="169"/>
    </location>
</feature>
<sequence>MLQKAKHLTKRLSAFLLAVLVTAGTCLSGSVPVHAADGTIQYQAGASIKYGSYSTSRMTFDGSNTAYCVEPLQPTPSSGTYAYTLLGNDSPIRKALYYLNGGYGYDKHIKNQYLGGWSDDNSYVIGHLVVAYIYAGYASDSGAFHGAPQNYIDKSVEIANAIKGLPNPPATFKAFIVPGNNDQTLVGSWYQIPYGYIELHKASANAAVSNGNSNYSLKGAEYGIYKGEKLVGKLTTDQNGYAKSGELESGSYTVKELKASKGYIIDVTAHNVTVEPEKTASLNVTEIPQNDPMDLLLQKLDKELKTAQPQGKAFLAEAQFTVKFYTEQSDTDPAAGGAKPARTWIFKTDSEGKAKFSKNYLVSGDEFYTQKDGKTPCLPLGTVTVQETKAPTGYLANDTVFVQKITAGGKAETVSCYNASSVEEQVYRSGVKLQKRDFETKKAEPQGSATLEGATFTITSLNENPVIVDGKSYTKNQVVMSLTTDSKGSVSTKKDALPFGHYRADETKAPEGYLNEGKLSVEFDITKNGEIVDLTSEEAAISNQIIRGDLELVKVADGEQKRLSDIPFSITSVTTGESHTIVTDKNGYANTASKWNKHTHNTNQGKTSEDGIWFGTSKPKDSKGALPYDTYIIEEQRCKANESMDLLKFEVTIYKDSVSVDLGTLTDDKIEIGTTALDKNTGTHMSKPEKKVTLIDTVEYSGLKKGQKYQVIGTLMDAESGEAILIDGKPVTAETEFTAKMSSGSVEVTFMFDATSLEGKTTVIFEELHQDGQKLAVHADLKDTDQQISFPEIGTKAKDSDTEENIANADEKVQLTDTIFFKGLVPNLEYVATGRLMDVETEEPLLDGDTPITAQTTFTPKASEGTVDVVFEFNGSSLKGKNTVIYESVTQEEKEVGMHADPEFKDQQMFFPEIGTKASCPETDSQMAIPKKDLTIVDTVSYHLVPGKEYKLTGTLMDKESGEPLLIDEKPMTSELVFTPEEAEGTVELSFTFDASALKGKTIVAFESVSYQEKEIAVHTDIESTPQSIYFPEIGTKASCPETDSQMAPAKKEVTIADTVSYKHLVPGKEYKLTGTLMDKESGEPLLVDKKPVTSELVFTPETADGTVELSFTFDASALEGKTIVAFESLSYKGKELTVHADIESEPQTIYFPEIGTKASCPETGSQMAPAKKELTIVDTVTYQRLVPGKEYKLTGTLMDQENGEFLLVDGKIITSELVFTPEAAEGSVELSFTFDSRALKGKTIVAFESLSYQEKEVAVHADIESEPQSIYIPEIGTTAKDGKDGDQEALAEKETQIIDTVKYKDLVDGGPSYCLVGTLMDKETGKEVLMDGKPVTAETTFKPEESSGSVDVTFTFDATELKGHDVVVFEKLFVTMKEEDKEKEVEVTSHEDIKSKSQTVKLTEVPTEPKEPDISSPVKTGDDASILLYICIAAGSLLLIIISGLVFYWRRKHEK</sequence>
<gene>
    <name evidence="10" type="ORF">EBB54_23670</name>
</gene>
<dbReference type="InterPro" id="IPR041100">
    <property type="entry name" value="TQ"/>
</dbReference>
<feature type="domain" description="T-Q ester bond containing" evidence="8">
    <location>
        <begin position="1274"/>
        <end position="1402"/>
    </location>
</feature>
<keyword evidence="5" id="KW-0472">Membrane</keyword>
<evidence type="ECO:0000256" key="3">
    <source>
        <dbReference type="ARBA" id="ARBA00022729"/>
    </source>
</evidence>
<organism evidence="10 11">
    <name type="scientific">Schaedlerella arabinosiphila</name>
    <dbReference type="NCBI Taxonomy" id="2044587"/>
    <lineage>
        <taxon>Bacteria</taxon>
        <taxon>Bacillati</taxon>
        <taxon>Bacillota</taxon>
        <taxon>Clostridia</taxon>
        <taxon>Lachnospirales</taxon>
        <taxon>Lachnospiraceae</taxon>
        <taxon>Schaedlerella</taxon>
    </lineage>
</organism>
<feature type="domain" description="T-Q ester bond containing" evidence="8">
    <location>
        <begin position="912"/>
        <end position="1030"/>
    </location>
</feature>
<keyword evidence="3 6" id="KW-0732">Signal</keyword>
<reference evidence="10" key="1">
    <citation type="submission" date="2018-10" db="EMBL/GenBank/DDBJ databases">
        <title>Schaedlerella arabinophila gen. nov. sp. nov., isolated from the mouse intestinal tract and comparative analysis with the genome of the closely related altered Schaedler flora strain ASF502.</title>
        <authorList>
            <person name="Miyake S."/>
            <person name="Soh M."/>
            <person name="Seedorf H."/>
        </authorList>
    </citation>
    <scope>NUCLEOTIDE SEQUENCE [LARGE SCALE GENOMIC DNA]</scope>
    <source>
        <strain evidence="10">DSM 106076</strain>
    </source>
</reference>
<feature type="region of interest" description="Disordered" evidence="4">
    <location>
        <begin position="595"/>
        <end position="616"/>
    </location>
</feature>
<feature type="transmembrane region" description="Helical" evidence="5">
    <location>
        <begin position="1427"/>
        <end position="1450"/>
    </location>
</feature>
<dbReference type="PANTHER" id="PTHR36108:SF13">
    <property type="entry name" value="COLOSSIN-B-RELATED"/>
    <property type="match status" value="1"/>
</dbReference>
<dbReference type="Pfam" id="PF17802">
    <property type="entry name" value="SpaA"/>
    <property type="match status" value="3"/>
</dbReference>
<evidence type="ECO:0000256" key="4">
    <source>
        <dbReference type="SAM" id="MobiDB-lite"/>
    </source>
</evidence>
<dbReference type="EMBL" id="RHJS01000002">
    <property type="protein sequence ID" value="RRK34013.1"/>
    <property type="molecule type" value="Genomic_DNA"/>
</dbReference>
<evidence type="ECO:0000256" key="6">
    <source>
        <dbReference type="SAM" id="SignalP"/>
    </source>
</evidence>
<keyword evidence="5" id="KW-0812">Transmembrane</keyword>
<keyword evidence="2" id="KW-0964">Secreted</keyword>
<evidence type="ECO:0000256" key="5">
    <source>
        <dbReference type="SAM" id="Phobius"/>
    </source>
</evidence>
<feature type="domain" description="SpaA-like prealbumin fold" evidence="7">
    <location>
        <begin position="314"/>
        <end position="418"/>
    </location>
</feature>
<dbReference type="InterPro" id="IPR046751">
    <property type="entry name" value="TED_2"/>
</dbReference>
<dbReference type="Proteomes" id="UP000274920">
    <property type="component" value="Unassembled WGS sequence"/>
</dbReference>
<evidence type="ECO:0000259" key="9">
    <source>
        <dbReference type="Pfam" id="PF20610"/>
    </source>
</evidence>
<dbReference type="InterPro" id="IPR041033">
    <property type="entry name" value="SpaA_PFL_dom_1"/>
</dbReference>
<dbReference type="Pfam" id="PF20610">
    <property type="entry name" value="TED_2"/>
    <property type="match status" value="1"/>
</dbReference>
<feature type="region of interest" description="Disordered" evidence="4">
    <location>
        <begin position="1398"/>
        <end position="1418"/>
    </location>
</feature>
<dbReference type="Gene3D" id="2.60.40.10">
    <property type="entry name" value="Immunoglobulins"/>
    <property type="match status" value="3"/>
</dbReference>
<evidence type="ECO:0000256" key="1">
    <source>
        <dbReference type="ARBA" id="ARBA00007257"/>
    </source>
</evidence>
<keyword evidence="5" id="KW-1133">Transmembrane helix</keyword>
<feature type="domain" description="T-Q ester bond containing" evidence="8">
    <location>
        <begin position="1153"/>
        <end position="1272"/>
    </location>
</feature>
<feature type="domain" description="T-Q ester bond containing" evidence="8">
    <location>
        <begin position="671"/>
        <end position="789"/>
    </location>
</feature>
<dbReference type="SUPFAM" id="SSF49478">
    <property type="entry name" value="Cna protein B-type domain"/>
    <property type="match status" value="1"/>
</dbReference>
<name>A0A426DMP1_9FIRM</name>
<keyword evidence="11" id="KW-1185">Reference proteome</keyword>
<feature type="chain" id="PRO_5019094831" evidence="6">
    <location>
        <begin position="36"/>
        <end position="1456"/>
    </location>
</feature>
<dbReference type="PANTHER" id="PTHR36108">
    <property type="entry name" value="COLOSSIN-B-RELATED"/>
    <property type="match status" value="1"/>
</dbReference>